<comment type="caution">
    <text evidence="1">The sequence shown here is derived from an EMBL/GenBank/DDBJ whole genome shotgun (WGS) entry which is preliminary data.</text>
</comment>
<name>A0A5J4FVX5_9FLAO</name>
<evidence type="ECO:0000313" key="2">
    <source>
        <dbReference type="Proteomes" id="UP000326994"/>
    </source>
</evidence>
<dbReference type="OrthoDB" id="282859at2"/>
<proteinExistence type="predicted"/>
<accession>A0A5J4FVX5</accession>
<evidence type="ECO:0000313" key="1">
    <source>
        <dbReference type="EMBL" id="GEQ86857.1"/>
    </source>
</evidence>
<protein>
    <submittedName>
        <fullName evidence="1">Uncharacterized protein</fullName>
    </submittedName>
</protein>
<dbReference type="Proteomes" id="UP000326994">
    <property type="component" value="Unassembled WGS sequence"/>
</dbReference>
<organism evidence="1 2">
    <name type="scientific">Patiriisocius marinistellae</name>
    <dbReference type="NCBI Taxonomy" id="2494560"/>
    <lineage>
        <taxon>Bacteria</taxon>
        <taxon>Pseudomonadati</taxon>
        <taxon>Bacteroidota</taxon>
        <taxon>Flavobacteriia</taxon>
        <taxon>Flavobacteriales</taxon>
        <taxon>Flavobacteriaceae</taxon>
        <taxon>Patiriisocius</taxon>
    </lineage>
</organism>
<keyword evidence="2" id="KW-1185">Reference proteome</keyword>
<reference evidence="1 2" key="1">
    <citation type="submission" date="2019-08" db="EMBL/GenBank/DDBJ databases">
        <title>Ulvibacter marinistellae sp. nov., isolated from a starfish, Patiria pectinifera.</title>
        <authorList>
            <person name="Kawano K."/>
            <person name="Ushijima N."/>
            <person name="Kihara M."/>
            <person name="Itoh H."/>
        </authorList>
    </citation>
    <scope>NUCLEOTIDE SEQUENCE [LARGE SCALE GENOMIC DNA]</scope>
    <source>
        <strain evidence="1 2">KK4</strain>
    </source>
</reference>
<dbReference type="AlphaFoldDB" id="A0A5J4FVX5"/>
<sequence>MKLIHITFILSCVFLLNCREQKKEEKMIPVEADGGIGDGAPSLDSLLKHQTPPVISEKKRDSLTIKTDSI</sequence>
<dbReference type="EMBL" id="BKCF01000004">
    <property type="protein sequence ID" value="GEQ86857.1"/>
    <property type="molecule type" value="Genomic_DNA"/>
</dbReference>
<gene>
    <name evidence="1" type="ORF">ULMS_23650</name>
</gene>
<dbReference type="RefSeq" id="WP_151894769.1">
    <property type="nucleotide sequence ID" value="NZ_BKCF01000004.1"/>
</dbReference>